<feature type="compositionally biased region" description="Basic and acidic residues" evidence="1">
    <location>
        <begin position="34"/>
        <end position="53"/>
    </location>
</feature>
<dbReference type="OrthoDB" id="186013at2759"/>
<dbReference type="VEuPathDB" id="FungiDB:CXQ85_004015"/>
<dbReference type="InterPro" id="IPR036639">
    <property type="entry name" value="Cyt_c_oxidase_su4_sf"/>
</dbReference>
<evidence type="ECO:0000313" key="2">
    <source>
        <dbReference type="EMBL" id="PVH23722.1"/>
    </source>
</evidence>
<dbReference type="RefSeq" id="XP_025344662.1">
    <property type="nucleotide sequence ID" value="XM_025487646.1"/>
</dbReference>
<sequence>MLPRHMSTQMLSRGCRWPKQMNLRFLSTPPSGEPTEKPQPEKKLSPEEAKAEAAKVHVQTLKDMGSIFSSEGNDDATQPIDTAPIFENPKLFGPLSLLHQGQVLKELQDKYDKKWKKLTETDKKLGYYIAYGDWGVREKFTNWNTLEPPLDLPFTVPSKIRTATPKPSDPIKKLEPVILAETPVRKEQFDIKKMDPVTKTFIYITVFIAMLALARDKKIGEEGKPTEVLIEDKQAMERAEKRAREELEKKVEPPKPGKKWYYLWLR</sequence>
<gene>
    <name evidence="2" type="ORF">CXQ85_004015</name>
</gene>
<dbReference type="EMBL" id="PKFO01000011">
    <property type="protein sequence ID" value="PVH23722.1"/>
    <property type="molecule type" value="Genomic_DNA"/>
</dbReference>
<name>A0A2V1B0S1_9ASCO</name>
<evidence type="ECO:0000256" key="1">
    <source>
        <dbReference type="SAM" id="MobiDB-lite"/>
    </source>
</evidence>
<dbReference type="SUPFAM" id="SSF81406">
    <property type="entry name" value="Mitochondrial cytochrome c oxidase subunit IV"/>
    <property type="match status" value="1"/>
</dbReference>
<dbReference type="GO" id="GO:0006123">
    <property type="term" value="P:mitochondrial electron transport, cytochrome c to oxygen"/>
    <property type="evidence" value="ECO:0007669"/>
    <property type="project" value="InterPro"/>
</dbReference>
<dbReference type="Proteomes" id="UP000244309">
    <property type="component" value="Unassembled WGS sequence"/>
</dbReference>
<evidence type="ECO:0000313" key="3">
    <source>
        <dbReference type="Proteomes" id="UP000244309"/>
    </source>
</evidence>
<dbReference type="AlphaFoldDB" id="A0A2V1B0S1"/>
<proteinExistence type="predicted"/>
<dbReference type="GeneID" id="37009345"/>
<feature type="region of interest" description="Disordered" evidence="1">
    <location>
        <begin position="23"/>
        <end position="53"/>
    </location>
</feature>
<protein>
    <recommendedName>
        <fullName evidence="4">Genetic interactor of prohibitin 7, mitochondrial</fullName>
    </recommendedName>
</protein>
<keyword evidence="3" id="KW-1185">Reference proteome</keyword>
<comment type="caution">
    <text evidence="2">The sequence shown here is derived from an EMBL/GenBank/DDBJ whole genome shotgun (WGS) entry which is preliminary data.</text>
</comment>
<dbReference type="GO" id="GO:0005739">
    <property type="term" value="C:mitochondrion"/>
    <property type="evidence" value="ECO:0007669"/>
    <property type="project" value="GOC"/>
</dbReference>
<reference evidence="2 3" key="1">
    <citation type="submission" date="2017-12" db="EMBL/GenBank/DDBJ databases">
        <title>Genome Sequence of a Multidrug-Resistant Candida haemulonii Isolate from a Patient with Chronic Leg Ulcers in Israel.</title>
        <authorList>
            <person name="Chow N.A."/>
            <person name="Gade L."/>
            <person name="Batra D."/>
            <person name="Rowe L.A."/>
            <person name="Ben-Ami R."/>
            <person name="Loparev V.N."/>
            <person name="Litvintseva A.P."/>
        </authorList>
    </citation>
    <scope>NUCLEOTIDE SEQUENCE [LARGE SCALE GENOMIC DNA]</scope>
    <source>
        <strain evidence="2 3">B11899</strain>
    </source>
</reference>
<organism evidence="2 3">
    <name type="scientific">Candidozyma haemuli</name>
    <dbReference type="NCBI Taxonomy" id="45357"/>
    <lineage>
        <taxon>Eukaryota</taxon>
        <taxon>Fungi</taxon>
        <taxon>Dikarya</taxon>
        <taxon>Ascomycota</taxon>
        <taxon>Saccharomycotina</taxon>
        <taxon>Pichiomycetes</taxon>
        <taxon>Metschnikowiaceae</taxon>
        <taxon>Candidozyma</taxon>
    </lineage>
</organism>
<accession>A0A2V1B0S1</accession>
<dbReference type="GO" id="GO:0045277">
    <property type="term" value="C:respiratory chain complex IV"/>
    <property type="evidence" value="ECO:0007669"/>
    <property type="project" value="InterPro"/>
</dbReference>
<evidence type="ECO:0008006" key="4">
    <source>
        <dbReference type="Google" id="ProtNLM"/>
    </source>
</evidence>